<dbReference type="Proteomes" id="UP000037288">
    <property type="component" value="Unassembled WGS sequence"/>
</dbReference>
<dbReference type="STRING" id="1678637.AC230_27350"/>
<dbReference type="CDD" id="cd06170">
    <property type="entry name" value="LuxR_C_like"/>
    <property type="match status" value="1"/>
</dbReference>
<reference evidence="5" key="1">
    <citation type="submission" date="2015-07" db="EMBL/GenBank/DDBJ databases">
        <title>Draft genome sequence of Streptomyces sp. CMAA 1322, a bacterium isolated from Caatinga biome, from dry forest semiarid of Brazil.</title>
        <authorList>
            <person name="Santos S.N."/>
            <person name="Gacesa R."/>
            <person name="Taketani R.G."/>
            <person name="Long P.F."/>
            <person name="Melo I.S."/>
        </authorList>
    </citation>
    <scope>NUCLEOTIDE SEQUENCE [LARGE SCALE GENOMIC DNA]</scope>
    <source>
        <strain evidence="5">CMAA 1322</strain>
    </source>
</reference>
<dbReference type="EMBL" id="LFXA01000018">
    <property type="protein sequence ID" value="KNB49542.1"/>
    <property type="molecule type" value="Genomic_DNA"/>
</dbReference>
<dbReference type="InterPro" id="IPR041664">
    <property type="entry name" value="AAA_16"/>
</dbReference>
<dbReference type="GO" id="GO:0005524">
    <property type="term" value="F:ATP binding"/>
    <property type="evidence" value="ECO:0007669"/>
    <property type="project" value="UniProtKB-KW"/>
</dbReference>
<evidence type="ECO:0000259" key="3">
    <source>
        <dbReference type="PROSITE" id="PS50043"/>
    </source>
</evidence>
<evidence type="ECO:0000313" key="4">
    <source>
        <dbReference type="EMBL" id="KNB49542.1"/>
    </source>
</evidence>
<dbReference type="PATRIC" id="fig|1678637.3.peg.5850"/>
<keyword evidence="2" id="KW-0067">ATP-binding</keyword>
<comment type="caution">
    <text evidence="4">The sequence shown here is derived from an EMBL/GenBank/DDBJ whole genome shotgun (WGS) entry which is preliminary data.</text>
</comment>
<dbReference type="Gene3D" id="1.10.10.10">
    <property type="entry name" value="Winged helix-like DNA-binding domain superfamily/Winged helix DNA-binding domain"/>
    <property type="match status" value="1"/>
</dbReference>
<sequence length="914" mass="95869">MLHGRTRELAALDQLLAAARDGRSGTLVLRGEAGIGKSVLLDHAARAAEEAGMRVLRGTGIEAEGELPFAGLHLMLAGVLDRVDGLPEAQAGALRSAFGLASAANGGDRFLVGLAVLTLLDGLAEERPLLCLVDDAHWLDRESAEALLFAARRLNAEPVAVVFAARDDHASPFPAPGLPELRLRGLDLPDATALLDEQAAHLPRHARDLILAEAAGNPLALCELPTVQREEERYASPYGMAALPPHSRLLRAFSATVAALPEPTRALLLVAAAAGCAGLDTVLEAAERFGAGLDDLEPAERARLLRLSDGRLVFRHPLVRTAVYQDGTVSRRLAAHRALAQALDGRPDGADQRAWHLTAAATGPDATAARLLEESAERARARGSSSAVAVAYERAAALTPDAAGRARRLTAAARAAADAGRLEHAEELAARAADLVDGQADPAAHAAAVLVRAEAADDQGRSRDAYALLSEAAGRLLAGPAPHTAGPVLLRAAHAAWHAGDQDALDATADRAAAAGLPEADRVAALARLAAGQHRCDGAAPADAARAVRELIGAAGESAGDVREAVQLGWWHLFHGDLAAARDLAASLERRCRERGAVGVLGLVQMLLARTQLLLGLHREALATATDGMRTADDTGQARVRVHLATVLAQLAAVRGDEEGCRELTAEALARGVAPGTVHAAGALSLLDLGLGRYGAALDRLTAVVAAPDRQGVIGALPDLVEAAVRHGRPEPGHSALDWYEQHISAHSRRPWAEAVALRCRALLTRDPEAADALYDRAVRRHHEGAGSAFERARTELLHGEHLRRMRRTGDARARLRSALETFERLGAGPWAERARAELRAGGESLVASGAAAGPLDQLTPQELQVATLAAQGLSNRDIGARLFISPRTAGYHLSNVYPKLGITSRRELSGVGL</sequence>
<dbReference type="GO" id="GO:0004016">
    <property type="term" value="F:adenylate cyclase activity"/>
    <property type="evidence" value="ECO:0007669"/>
    <property type="project" value="TreeGrafter"/>
</dbReference>
<gene>
    <name evidence="4" type="ORF">AC230_27350</name>
</gene>
<organism evidence="4 5">
    <name type="scientific">Streptomyces caatingaensis</name>
    <dbReference type="NCBI Taxonomy" id="1678637"/>
    <lineage>
        <taxon>Bacteria</taxon>
        <taxon>Bacillati</taxon>
        <taxon>Actinomycetota</taxon>
        <taxon>Actinomycetes</taxon>
        <taxon>Kitasatosporales</taxon>
        <taxon>Streptomycetaceae</taxon>
        <taxon>Streptomyces</taxon>
    </lineage>
</organism>
<evidence type="ECO:0000313" key="5">
    <source>
        <dbReference type="Proteomes" id="UP000037288"/>
    </source>
</evidence>
<dbReference type="RefSeq" id="WP_049719500.1">
    <property type="nucleotide sequence ID" value="NZ_LFXA01000018.1"/>
</dbReference>
<evidence type="ECO:0000256" key="2">
    <source>
        <dbReference type="ARBA" id="ARBA00022840"/>
    </source>
</evidence>
<dbReference type="GO" id="GO:0003677">
    <property type="term" value="F:DNA binding"/>
    <property type="evidence" value="ECO:0007669"/>
    <property type="project" value="InterPro"/>
</dbReference>
<evidence type="ECO:0000256" key="1">
    <source>
        <dbReference type="ARBA" id="ARBA00022741"/>
    </source>
</evidence>
<dbReference type="Pfam" id="PF13191">
    <property type="entry name" value="AAA_16"/>
    <property type="match status" value="1"/>
</dbReference>
<dbReference type="GO" id="GO:0006355">
    <property type="term" value="P:regulation of DNA-templated transcription"/>
    <property type="evidence" value="ECO:0007669"/>
    <property type="project" value="InterPro"/>
</dbReference>
<proteinExistence type="predicted"/>
<accession>A0A0K9XA66</accession>
<name>A0A0K9XA66_9ACTN</name>
<dbReference type="SMART" id="SM00421">
    <property type="entry name" value="HTH_LUXR"/>
    <property type="match status" value="1"/>
</dbReference>
<dbReference type="SUPFAM" id="SSF46894">
    <property type="entry name" value="C-terminal effector domain of the bipartite response regulators"/>
    <property type="match status" value="1"/>
</dbReference>
<dbReference type="AlphaFoldDB" id="A0A0K9XA66"/>
<feature type="domain" description="HTH luxR-type" evidence="3">
    <location>
        <begin position="852"/>
        <end position="914"/>
    </location>
</feature>
<keyword evidence="5" id="KW-1185">Reference proteome</keyword>
<dbReference type="GO" id="GO:0005737">
    <property type="term" value="C:cytoplasm"/>
    <property type="evidence" value="ECO:0007669"/>
    <property type="project" value="TreeGrafter"/>
</dbReference>
<dbReference type="PANTHER" id="PTHR16305">
    <property type="entry name" value="TESTICULAR SOLUBLE ADENYLYL CYCLASE"/>
    <property type="match status" value="1"/>
</dbReference>
<dbReference type="PROSITE" id="PS50043">
    <property type="entry name" value="HTH_LUXR_2"/>
    <property type="match status" value="1"/>
</dbReference>
<dbReference type="InterPro" id="IPR036388">
    <property type="entry name" value="WH-like_DNA-bd_sf"/>
</dbReference>
<dbReference type="InterPro" id="IPR016032">
    <property type="entry name" value="Sig_transdc_resp-reg_C-effctor"/>
</dbReference>
<keyword evidence="1" id="KW-0547">Nucleotide-binding</keyword>
<dbReference type="PANTHER" id="PTHR16305:SF35">
    <property type="entry name" value="TRANSCRIPTIONAL ACTIVATOR DOMAIN"/>
    <property type="match status" value="1"/>
</dbReference>
<dbReference type="Pfam" id="PF00196">
    <property type="entry name" value="GerE"/>
    <property type="match status" value="1"/>
</dbReference>
<dbReference type="OrthoDB" id="7053960at2"/>
<dbReference type="InterPro" id="IPR027417">
    <property type="entry name" value="P-loop_NTPase"/>
</dbReference>
<dbReference type="SUPFAM" id="SSF52540">
    <property type="entry name" value="P-loop containing nucleoside triphosphate hydrolases"/>
    <property type="match status" value="1"/>
</dbReference>
<dbReference type="InterPro" id="IPR000792">
    <property type="entry name" value="Tscrpt_reg_LuxR_C"/>
</dbReference>
<protein>
    <submittedName>
        <fullName evidence="4">LuxR family transcriptional regulator</fullName>
    </submittedName>
</protein>
<dbReference type="PRINTS" id="PR00038">
    <property type="entry name" value="HTHLUXR"/>
</dbReference>